<dbReference type="Gramene" id="OB04G29570.1">
    <property type="protein sequence ID" value="OB04G29570.1"/>
    <property type="gene ID" value="OB04G29570"/>
</dbReference>
<reference evidence="2" key="1">
    <citation type="journal article" date="2013" name="Nat. Commun.">
        <title>Whole-genome sequencing of Oryza brachyantha reveals mechanisms underlying Oryza genome evolution.</title>
        <authorList>
            <person name="Chen J."/>
            <person name="Huang Q."/>
            <person name="Gao D."/>
            <person name="Wang J."/>
            <person name="Lang Y."/>
            <person name="Liu T."/>
            <person name="Li B."/>
            <person name="Bai Z."/>
            <person name="Luis Goicoechea J."/>
            <person name="Liang C."/>
            <person name="Chen C."/>
            <person name="Zhang W."/>
            <person name="Sun S."/>
            <person name="Liao Y."/>
            <person name="Zhang X."/>
            <person name="Yang L."/>
            <person name="Song C."/>
            <person name="Wang M."/>
            <person name="Shi J."/>
            <person name="Liu G."/>
            <person name="Liu J."/>
            <person name="Zhou H."/>
            <person name="Zhou W."/>
            <person name="Yu Q."/>
            <person name="An N."/>
            <person name="Chen Y."/>
            <person name="Cai Q."/>
            <person name="Wang B."/>
            <person name="Liu B."/>
            <person name="Min J."/>
            <person name="Huang Y."/>
            <person name="Wu H."/>
            <person name="Li Z."/>
            <person name="Zhang Y."/>
            <person name="Yin Y."/>
            <person name="Song W."/>
            <person name="Jiang J."/>
            <person name="Jackson S.A."/>
            <person name="Wing R.A."/>
            <person name="Wang J."/>
            <person name="Chen M."/>
        </authorList>
    </citation>
    <scope>NUCLEOTIDE SEQUENCE [LARGE SCALE GENOMIC DNA]</scope>
    <source>
        <strain evidence="2">cv. IRGC 101232</strain>
    </source>
</reference>
<feature type="compositionally biased region" description="Polar residues" evidence="1">
    <location>
        <begin position="92"/>
        <end position="115"/>
    </location>
</feature>
<sequence length="182" mass="19608">MTSTGGARSRSLHHTIACNADAFKNTTINHDIHFISRTTRPCSTRTTSSLATRTGCSPARPPSPASSAATSRTGDWTGNVSTKKTFGAAKNAKNNQPQSRYRPYNVQQQPRSQSSKHCDIHRCRIVEYSLLLLESPSPVPTMNSTKRPRKEQKSCKAKGNSASSTAAFLLAAIAAIEITSCG</sequence>
<evidence type="ECO:0000313" key="3">
    <source>
        <dbReference type="Proteomes" id="UP000006038"/>
    </source>
</evidence>
<feature type="region of interest" description="Disordered" evidence="1">
    <location>
        <begin position="137"/>
        <end position="158"/>
    </location>
</feature>
<protein>
    <submittedName>
        <fullName evidence="2">Uncharacterized protein</fullName>
    </submittedName>
</protein>
<evidence type="ECO:0000313" key="2">
    <source>
        <dbReference type="EnsemblPlants" id="OB04G29570.1"/>
    </source>
</evidence>
<dbReference type="AlphaFoldDB" id="J3M0N2"/>
<dbReference type="Proteomes" id="UP000006038">
    <property type="component" value="Chromosome 4"/>
</dbReference>
<keyword evidence="3" id="KW-1185">Reference proteome</keyword>
<dbReference type="EnsemblPlants" id="OB04G29570.1">
    <property type="protein sequence ID" value="OB04G29570.1"/>
    <property type="gene ID" value="OB04G29570"/>
</dbReference>
<feature type="compositionally biased region" description="Polar residues" evidence="1">
    <location>
        <begin position="74"/>
        <end position="84"/>
    </location>
</feature>
<feature type="region of interest" description="Disordered" evidence="1">
    <location>
        <begin position="40"/>
        <end position="116"/>
    </location>
</feature>
<organism evidence="2">
    <name type="scientific">Oryza brachyantha</name>
    <name type="common">malo sina</name>
    <dbReference type="NCBI Taxonomy" id="4533"/>
    <lineage>
        <taxon>Eukaryota</taxon>
        <taxon>Viridiplantae</taxon>
        <taxon>Streptophyta</taxon>
        <taxon>Embryophyta</taxon>
        <taxon>Tracheophyta</taxon>
        <taxon>Spermatophyta</taxon>
        <taxon>Magnoliopsida</taxon>
        <taxon>Liliopsida</taxon>
        <taxon>Poales</taxon>
        <taxon>Poaceae</taxon>
        <taxon>BOP clade</taxon>
        <taxon>Oryzoideae</taxon>
        <taxon>Oryzeae</taxon>
        <taxon>Oryzinae</taxon>
        <taxon>Oryza</taxon>
    </lineage>
</organism>
<evidence type="ECO:0000256" key="1">
    <source>
        <dbReference type="SAM" id="MobiDB-lite"/>
    </source>
</evidence>
<proteinExistence type="predicted"/>
<dbReference type="HOGENOM" id="CLU_1484206_0_0_1"/>
<feature type="compositionally biased region" description="Low complexity" evidence="1">
    <location>
        <begin position="40"/>
        <end position="58"/>
    </location>
</feature>
<accession>J3M0N2</accession>
<reference evidence="2" key="2">
    <citation type="submission" date="2013-04" db="UniProtKB">
        <authorList>
            <consortium name="EnsemblPlants"/>
        </authorList>
    </citation>
    <scope>IDENTIFICATION</scope>
</reference>
<name>J3M0N2_ORYBR</name>